<dbReference type="EMBL" id="JASCSA010000001">
    <property type="protein sequence ID" value="MDI5882796.1"/>
    <property type="molecule type" value="Genomic_DNA"/>
</dbReference>
<dbReference type="Gene3D" id="3.30.413.10">
    <property type="entry name" value="Sulfite Reductase Hemoprotein, domain 1"/>
    <property type="match status" value="2"/>
</dbReference>
<keyword evidence="1" id="KW-0004">4Fe-4S</keyword>
<evidence type="ECO:0000256" key="4">
    <source>
        <dbReference type="ARBA" id="ARBA00023002"/>
    </source>
</evidence>
<feature type="domain" description="Nitrite/sulphite reductase 4Fe-4S" evidence="7">
    <location>
        <begin position="119"/>
        <end position="273"/>
    </location>
</feature>
<dbReference type="EC" id="1.8.7.1" evidence="9"/>
<evidence type="ECO:0000256" key="2">
    <source>
        <dbReference type="ARBA" id="ARBA00022617"/>
    </source>
</evidence>
<evidence type="ECO:0000256" key="1">
    <source>
        <dbReference type="ARBA" id="ARBA00022485"/>
    </source>
</evidence>
<dbReference type="Pfam" id="PF03460">
    <property type="entry name" value="NIR_SIR_ferr"/>
    <property type="match status" value="2"/>
</dbReference>
<sequence>MYRYDTYDQTLVDERVAQFKDQMDRYLAGRLGDEEFRPLRLQNGLYIQRHAPMLRIAIPYGMLSAVQLRAMGAISRRYDRSYGHFTTRQNLQLNWPKLEDVPAILAELAQVEMHAIQTSGNCIRNTTTDQFAGIAEDETVDPRPWCELIRQWSTLHPEFAYLPRKFKIAVTGASADRAAIQVHDIGIRLNRADDGSVKATILAGGGLGRTPMVGDIVREDLDWQHLLTYLDAIVRVYNQWGRRDNKYKARIKILVKALGIEEFRRRVEEEWAHLKDGPETLTDSAVTKATSYFPEPERREVSAEAIEAYETLRRENRAFARFVTNNVVGHKVPGYKAVTLSLKRRELAPGDVTADQMDAVADLAEQYGFGELRVTHEQNLVLSDVPVDELETLWKALEELGMANPTVGTLADMICCPGGDFCSLANAKSIPIAQALQDRFEDLDFLYDLGPLDLNISGCMNACGHHHVGNIGILGVDKKGQEFYQVSLGGRSDDNATLGKILGPSFNAEDMPNVIDKVLQVYVEQRLEDEVFVDTYHRIGMKPFKERVYA</sequence>
<evidence type="ECO:0000259" key="7">
    <source>
        <dbReference type="Pfam" id="PF01077"/>
    </source>
</evidence>
<keyword evidence="2" id="KW-0349">Heme</keyword>
<feature type="domain" description="Nitrite/sulphite reductase 4Fe-4S" evidence="7">
    <location>
        <begin position="413"/>
        <end position="548"/>
    </location>
</feature>
<name>A0ABT6UJA2_9GAMM</name>
<feature type="domain" description="Nitrite/Sulfite reductase ferredoxin-like" evidence="8">
    <location>
        <begin position="349"/>
        <end position="399"/>
    </location>
</feature>
<gene>
    <name evidence="9" type="ORF">QLT01_00335</name>
</gene>
<dbReference type="PANTHER" id="PTHR32439">
    <property type="entry name" value="FERREDOXIN--NITRITE REDUCTASE, CHLOROPLASTIC"/>
    <property type="match status" value="1"/>
</dbReference>
<keyword evidence="4 9" id="KW-0560">Oxidoreductase</keyword>
<dbReference type="InterPro" id="IPR005117">
    <property type="entry name" value="NiRdtase/SiRdtase_haem-b_fer"/>
</dbReference>
<keyword evidence="5" id="KW-0408">Iron</keyword>
<evidence type="ECO:0000256" key="5">
    <source>
        <dbReference type="ARBA" id="ARBA00023004"/>
    </source>
</evidence>
<dbReference type="SUPFAM" id="SSF56014">
    <property type="entry name" value="Nitrite and sulphite reductase 4Fe-4S domain-like"/>
    <property type="match status" value="2"/>
</dbReference>
<dbReference type="GO" id="GO:0050311">
    <property type="term" value="F:sulfite reductase (ferredoxin) activity"/>
    <property type="evidence" value="ECO:0007669"/>
    <property type="project" value="UniProtKB-EC"/>
</dbReference>
<feature type="domain" description="Nitrite/Sulfite reductase ferredoxin-like" evidence="8">
    <location>
        <begin position="53"/>
        <end position="110"/>
    </location>
</feature>
<dbReference type="InterPro" id="IPR006067">
    <property type="entry name" value="NO2/SO3_Rdtase_4Fe4S_dom"/>
</dbReference>
<accession>A0ABT6UJA2</accession>
<dbReference type="Gene3D" id="3.90.480.20">
    <property type="match status" value="2"/>
</dbReference>
<proteinExistence type="predicted"/>
<evidence type="ECO:0000256" key="3">
    <source>
        <dbReference type="ARBA" id="ARBA00022723"/>
    </source>
</evidence>
<reference evidence="10" key="1">
    <citation type="submission" date="2023-07" db="EMBL/GenBank/DDBJ databases">
        <title>Genome-based characterization of strain KMM 296 and proposal for reclassification of Cobetia litoralis and Cobetia pacifica, and emended description of the species Cobetia amphilecti and Cobetia marina.</title>
        <authorList>
            <person name="Balabanova L."/>
            <person name="Nedashkovskaya O."/>
        </authorList>
    </citation>
    <scope>NUCLEOTIDE SEQUENCE [LARGE SCALE GENOMIC DNA]</scope>
    <source>
        <strain evidence="10">NRIC 0815</strain>
    </source>
</reference>
<organism evidence="9 10">
    <name type="scientific">Cobetia amphilecti</name>
    <dbReference type="NCBI Taxonomy" id="1055104"/>
    <lineage>
        <taxon>Bacteria</taxon>
        <taxon>Pseudomonadati</taxon>
        <taxon>Pseudomonadota</taxon>
        <taxon>Gammaproteobacteria</taxon>
        <taxon>Oceanospirillales</taxon>
        <taxon>Halomonadaceae</taxon>
        <taxon>Cobetia</taxon>
    </lineage>
</organism>
<dbReference type="InterPro" id="IPR045854">
    <property type="entry name" value="NO2/SO3_Rdtase_4Fe4S_sf"/>
</dbReference>
<dbReference type="RefSeq" id="WP_284726075.1">
    <property type="nucleotide sequence ID" value="NZ_CAXNSG010000001.1"/>
</dbReference>
<protein>
    <submittedName>
        <fullName evidence="9">Nitrite/sulfite reductase</fullName>
        <ecNumber evidence="9">1.8.7.1</ecNumber>
    </submittedName>
</protein>
<dbReference type="Proteomes" id="UP001229025">
    <property type="component" value="Unassembled WGS sequence"/>
</dbReference>
<dbReference type="InterPro" id="IPR051329">
    <property type="entry name" value="NIR_SIR_4Fe-4S"/>
</dbReference>
<evidence type="ECO:0000259" key="8">
    <source>
        <dbReference type="Pfam" id="PF03460"/>
    </source>
</evidence>
<evidence type="ECO:0000313" key="10">
    <source>
        <dbReference type="Proteomes" id="UP001229025"/>
    </source>
</evidence>
<dbReference type="PANTHER" id="PTHR32439:SF9">
    <property type="entry name" value="BLR3264 PROTEIN"/>
    <property type="match status" value="1"/>
</dbReference>
<evidence type="ECO:0000313" key="9">
    <source>
        <dbReference type="EMBL" id="MDI5882796.1"/>
    </source>
</evidence>
<keyword evidence="3" id="KW-0479">Metal-binding</keyword>
<keyword evidence="10" id="KW-1185">Reference proteome</keyword>
<dbReference type="Pfam" id="PF01077">
    <property type="entry name" value="NIR_SIR"/>
    <property type="match status" value="2"/>
</dbReference>
<dbReference type="InterPro" id="IPR036136">
    <property type="entry name" value="Nit/Sulf_reduc_fer-like_dom_sf"/>
</dbReference>
<dbReference type="GeneID" id="97326439"/>
<dbReference type="SUPFAM" id="SSF55124">
    <property type="entry name" value="Nitrite/Sulfite reductase N-terminal domain-like"/>
    <property type="match status" value="2"/>
</dbReference>
<comment type="caution">
    <text evidence="9">The sequence shown here is derived from an EMBL/GenBank/DDBJ whole genome shotgun (WGS) entry which is preliminary data.</text>
</comment>
<keyword evidence="6" id="KW-0411">Iron-sulfur</keyword>
<evidence type="ECO:0000256" key="6">
    <source>
        <dbReference type="ARBA" id="ARBA00023014"/>
    </source>
</evidence>